<dbReference type="InterPro" id="IPR044068">
    <property type="entry name" value="CB"/>
</dbReference>
<dbReference type="InterPro" id="IPR028259">
    <property type="entry name" value="AP2-like_int_N"/>
</dbReference>
<keyword evidence="4" id="KW-0233">DNA recombination</keyword>
<dbReference type="EMBL" id="CP061172">
    <property type="protein sequence ID" value="QNR68926.1"/>
    <property type="molecule type" value="Genomic_DNA"/>
</dbReference>
<evidence type="ECO:0000313" key="9">
    <source>
        <dbReference type="Proteomes" id="UP000516384"/>
    </source>
</evidence>
<evidence type="ECO:0000256" key="5">
    <source>
        <dbReference type="PROSITE-ProRule" id="PRU01248"/>
    </source>
</evidence>
<name>A0A7H0YCW8_9BACL</name>
<evidence type="ECO:0000313" key="8">
    <source>
        <dbReference type="EMBL" id="QNR68926.1"/>
    </source>
</evidence>
<dbReference type="SUPFAM" id="SSF56349">
    <property type="entry name" value="DNA breaking-rejoining enzymes"/>
    <property type="match status" value="1"/>
</dbReference>
<dbReference type="GO" id="GO:0003677">
    <property type="term" value="F:DNA binding"/>
    <property type="evidence" value="ECO:0007669"/>
    <property type="project" value="UniProtKB-UniRule"/>
</dbReference>
<dbReference type="InterPro" id="IPR050090">
    <property type="entry name" value="Tyrosine_recombinase_XerCD"/>
</dbReference>
<protein>
    <submittedName>
        <fullName evidence="8">Site-specific integrase</fullName>
    </submittedName>
</protein>
<dbReference type="Pfam" id="PF00589">
    <property type="entry name" value="Phage_integrase"/>
    <property type="match status" value="1"/>
</dbReference>
<dbReference type="PANTHER" id="PTHR30349:SF64">
    <property type="entry name" value="PROPHAGE INTEGRASE INTD-RELATED"/>
    <property type="match status" value="1"/>
</dbReference>
<dbReference type="GO" id="GO:0015074">
    <property type="term" value="P:DNA integration"/>
    <property type="evidence" value="ECO:0007669"/>
    <property type="project" value="UniProtKB-KW"/>
</dbReference>
<proteinExistence type="inferred from homology"/>
<evidence type="ECO:0000256" key="2">
    <source>
        <dbReference type="ARBA" id="ARBA00022908"/>
    </source>
</evidence>
<evidence type="ECO:0000256" key="4">
    <source>
        <dbReference type="ARBA" id="ARBA00023172"/>
    </source>
</evidence>
<dbReference type="InterPro" id="IPR002104">
    <property type="entry name" value="Integrase_catalytic"/>
</dbReference>
<dbReference type="Gene3D" id="1.10.443.10">
    <property type="entry name" value="Intergrase catalytic core"/>
    <property type="match status" value="1"/>
</dbReference>
<dbReference type="AlphaFoldDB" id="A0A7H0YCW8"/>
<keyword evidence="2" id="KW-0229">DNA integration</keyword>
<organism evidence="8 9">
    <name type="scientific">Paenibacillus peoriae</name>
    <dbReference type="NCBI Taxonomy" id="59893"/>
    <lineage>
        <taxon>Bacteria</taxon>
        <taxon>Bacillati</taxon>
        <taxon>Bacillota</taxon>
        <taxon>Bacilli</taxon>
        <taxon>Bacillales</taxon>
        <taxon>Paenibacillaceae</taxon>
        <taxon>Paenibacillus</taxon>
    </lineage>
</organism>
<dbReference type="Pfam" id="PF14657">
    <property type="entry name" value="Arm-DNA-bind_4"/>
    <property type="match status" value="1"/>
</dbReference>
<dbReference type="Pfam" id="PF14659">
    <property type="entry name" value="Phage_int_SAM_3"/>
    <property type="match status" value="1"/>
</dbReference>
<evidence type="ECO:0000259" key="6">
    <source>
        <dbReference type="PROSITE" id="PS51898"/>
    </source>
</evidence>
<comment type="similarity">
    <text evidence="1">Belongs to the 'phage' integrase family.</text>
</comment>
<evidence type="ECO:0000256" key="1">
    <source>
        <dbReference type="ARBA" id="ARBA00008857"/>
    </source>
</evidence>
<dbReference type="InterPro" id="IPR013762">
    <property type="entry name" value="Integrase-like_cat_sf"/>
</dbReference>
<gene>
    <name evidence="8" type="ORF">IAQ67_07825</name>
</gene>
<dbReference type="CDD" id="cd01189">
    <property type="entry name" value="INT_ICEBs1_C_like"/>
    <property type="match status" value="1"/>
</dbReference>
<dbReference type="InterPro" id="IPR011010">
    <property type="entry name" value="DNA_brk_join_enz"/>
</dbReference>
<accession>A0A7H0YCW8</accession>
<evidence type="ECO:0000256" key="3">
    <source>
        <dbReference type="ARBA" id="ARBA00023125"/>
    </source>
</evidence>
<dbReference type="RefSeq" id="WP_190298968.1">
    <property type="nucleotide sequence ID" value="NZ_CP061172.1"/>
</dbReference>
<feature type="domain" description="Core-binding (CB)" evidence="7">
    <location>
        <begin position="62"/>
        <end position="145"/>
    </location>
</feature>
<dbReference type="PROSITE" id="PS51900">
    <property type="entry name" value="CB"/>
    <property type="match status" value="1"/>
</dbReference>
<dbReference type="PROSITE" id="PS51898">
    <property type="entry name" value="TYR_RECOMBINASE"/>
    <property type="match status" value="1"/>
</dbReference>
<dbReference type="Gene3D" id="1.10.150.130">
    <property type="match status" value="1"/>
</dbReference>
<dbReference type="Proteomes" id="UP000516384">
    <property type="component" value="Chromosome"/>
</dbReference>
<dbReference type="InterPro" id="IPR004107">
    <property type="entry name" value="Integrase_SAM-like_N"/>
</dbReference>
<keyword evidence="3 5" id="KW-0238">DNA-binding</keyword>
<dbReference type="PANTHER" id="PTHR30349">
    <property type="entry name" value="PHAGE INTEGRASE-RELATED"/>
    <property type="match status" value="1"/>
</dbReference>
<feature type="domain" description="Tyr recombinase" evidence="6">
    <location>
        <begin position="166"/>
        <end position="367"/>
    </location>
</feature>
<dbReference type="GO" id="GO:0006310">
    <property type="term" value="P:DNA recombination"/>
    <property type="evidence" value="ECO:0007669"/>
    <property type="project" value="UniProtKB-KW"/>
</dbReference>
<evidence type="ECO:0000259" key="7">
    <source>
        <dbReference type="PROSITE" id="PS51900"/>
    </source>
</evidence>
<dbReference type="InterPro" id="IPR010998">
    <property type="entry name" value="Integrase_recombinase_N"/>
</dbReference>
<sequence length="375" mass="44515">MAEPFVNEKTKKWDFVFGYYDETGKRRQIRRKGFKTKREANDKLIELQNDVKNKEYIRKDNTTLNEFMDYWLDNIRVHECGETTLYNNKLYFKNHIKPKFGKIKLQNFDLLKCQNFVNELHKKNFARNTIDRITTMVKKVFDKAIEYGFIKENPMRKVTLPKRIKKEMSIWTLEQVNHFLQCTKEDRYHCVYGLALLAGMRQGEILGLRWKDIDFESKTIIIRQTLAHYGTRIKSGAKTTAGERKISIPNQLIAILEEQRRLHEVYKVKWKREFGDTFIDMDIVIFNLKNGKTVFPANLSKAYKRDVLSAKLPHIRFHDMRHTHATMLLEKKMNVKVISERLGHSKISVTLDTYSHVLPSMQQEVADELEQMIML</sequence>
<reference evidence="8 9" key="1">
    <citation type="submission" date="2020-09" db="EMBL/GenBank/DDBJ databases">
        <title>Characterization of Paenibacillus peoriae strain ZF390 with broad-spectrum antimicrobial activity as a potential biocontrol agent.</title>
        <authorList>
            <person name="Li L."/>
            <person name="Zhao Y."/>
            <person name="Li B."/>
            <person name="Xie X."/>
        </authorList>
    </citation>
    <scope>NUCLEOTIDE SEQUENCE [LARGE SCALE GENOMIC DNA]</scope>
    <source>
        <strain evidence="8 9">ZF390</strain>
    </source>
</reference>